<dbReference type="InterPro" id="IPR052952">
    <property type="entry name" value="MFS-Transporter"/>
</dbReference>
<dbReference type="SUPFAM" id="SSF103473">
    <property type="entry name" value="MFS general substrate transporter"/>
    <property type="match status" value="1"/>
</dbReference>
<name>A0A1A2ZEI9_9MYCO</name>
<dbReference type="PANTHER" id="PTHR23527:SF1">
    <property type="entry name" value="BLL3282 PROTEIN"/>
    <property type="match status" value="1"/>
</dbReference>
<organism evidence="7 8">
    <name type="scientific">Mycobacterium kyorinense</name>
    <dbReference type="NCBI Taxonomy" id="487514"/>
    <lineage>
        <taxon>Bacteria</taxon>
        <taxon>Bacillati</taxon>
        <taxon>Actinomycetota</taxon>
        <taxon>Actinomycetes</taxon>
        <taxon>Mycobacteriales</taxon>
        <taxon>Mycobacteriaceae</taxon>
        <taxon>Mycobacterium</taxon>
    </lineage>
</organism>
<feature type="transmembrane region" description="Helical" evidence="5">
    <location>
        <begin position="269"/>
        <end position="301"/>
    </location>
</feature>
<evidence type="ECO:0000259" key="6">
    <source>
        <dbReference type="PROSITE" id="PS50850"/>
    </source>
</evidence>
<evidence type="ECO:0000256" key="5">
    <source>
        <dbReference type="SAM" id="Phobius"/>
    </source>
</evidence>
<dbReference type="AlphaFoldDB" id="A0A1A2ZEI9"/>
<feature type="transmembrane region" description="Helical" evidence="5">
    <location>
        <begin position="203"/>
        <end position="224"/>
    </location>
</feature>
<comment type="caution">
    <text evidence="7">The sequence shown here is derived from an EMBL/GenBank/DDBJ whole genome shotgun (WGS) entry which is preliminary data.</text>
</comment>
<evidence type="ECO:0000313" key="8">
    <source>
        <dbReference type="Proteomes" id="UP000093592"/>
    </source>
</evidence>
<feature type="domain" description="Major facilitator superfamily (MFS) profile" evidence="6">
    <location>
        <begin position="1"/>
        <end position="378"/>
    </location>
</feature>
<evidence type="ECO:0000256" key="2">
    <source>
        <dbReference type="ARBA" id="ARBA00022692"/>
    </source>
</evidence>
<accession>A0A1A2ZEI9</accession>
<dbReference type="OrthoDB" id="8628659at2"/>
<evidence type="ECO:0000256" key="1">
    <source>
        <dbReference type="ARBA" id="ARBA00004651"/>
    </source>
</evidence>
<evidence type="ECO:0000313" key="7">
    <source>
        <dbReference type="EMBL" id="OBI47506.1"/>
    </source>
</evidence>
<feature type="transmembrane region" description="Helical" evidence="5">
    <location>
        <begin position="350"/>
        <end position="370"/>
    </location>
</feature>
<sequence>MLAVSLAATLAANVFINGVAFLIPALARHGTNLAEAALLASAPSFGMMLTLIPWGYLLDRLGERIVLTMGLGLTAAAGFAAASVHSMIAVGAFLVLGGMAAASTITSSGRLVTGLFGDHQRALAMGIRQTAQPLGIAVAAIVLPELAKRNFSVALLFPATLCAVAAVASAVGVHDPPRPDRPKVKPHELADLYRGTPLWRIHFASALLMVPQPVVLTFMLIWFISEHHLSVAWAGVLVGTSQILGALCRIAAGRWADRIGSRMRPVRKIAVATAVVMFALALTDQLSSPIAVAVMVVAAGITGDNGLPFTKIPEIAGPFWSGWALGKQNTFERLVVAVAPPLFAELIMAAGYPLAFAISGLFPLAALPLVPVSCGDDRQEEG</sequence>
<feature type="transmembrane region" description="Helical" evidence="5">
    <location>
        <begin position="37"/>
        <end position="58"/>
    </location>
</feature>
<dbReference type="InterPro" id="IPR011701">
    <property type="entry name" value="MFS"/>
</dbReference>
<dbReference type="RefSeq" id="WP_065014267.1">
    <property type="nucleotide sequence ID" value="NZ_LZKJ01000087.1"/>
</dbReference>
<comment type="subcellular location">
    <subcellularLocation>
        <location evidence="1">Cell membrane</location>
        <topology evidence="1">Multi-pass membrane protein</topology>
    </subcellularLocation>
</comment>
<evidence type="ECO:0000256" key="3">
    <source>
        <dbReference type="ARBA" id="ARBA00022989"/>
    </source>
</evidence>
<gene>
    <name evidence="7" type="ORF">A5707_19450</name>
</gene>
<dbReference type="GO" id="GO:0005886">
    <property type="term" value="C:plasma membrane"/>
    <property type="evidence" value="ECO:0007669"/>
    <property type="project" value="UniProtKB-SubCell"/>
</dbReference>
<feature type="transmembrane region" description="Helical" evidence="5">
    <location>
        <begin position="88"/>
        <end position="109"/>
    </location>
</feature>
<proteinExistence type="predicted"/>
<feature type="transmembrane region" description="Helical" evidence="5">
    <location>
        <begin position="153"/>
        <end position="173"/>
    </location>
</feature>
<dbReference type="Pfam" id="PF07690">
    <property type="entry name" value="MFS_1"/>
    <property type="match status" value="1"/>
</dbReference>
<protein>
    <submittedName>
        <fullName evidence="7">MFS transporter</fullName>
    </submittedName>
</protein>
<evidence type="ECO:0000256" key="4">
    <source>
        <dbReference type="ARBA" id="ARBA00023136"/>
    </source>
</evidence>
<dbReference type="InterPro" id="IPR020846">
    <property type="entry name" value="MFS_dom"/>
</dbReference>
<dbReference type="GO" id="GO:0022857">
    <property type="term" value="F:transmembrane transporter activity"/>
    <property type="evidence" value="ECO:0007669"/>
    <property type="project" value="InterPro"/>
</dbReference>
<keyword evidence="3 5" id="KW-1133">Transmembrane helix</keyword>
<dbReference type="Gene3D" id="1.20.1250.20">
    <property type="entry name" value="MFS general substrate transporter like domains"/>
    <property type="match status" value="2"/>
</dbReference>
<dbReference type="EMBL" id="LZKJ01000087">
    <property type="protein sequence ID" value="OBI47506.1"/>
    <property type="molecule type" value="Genomic_DNA"/>
</dbReference>
<reference evidence="8" key="1">
    <citation type="submission" date="2016-06" db="EMBL/GenBank/DDBJ databases">
        <authorList>
            <person name="Sutton G."/>
            <person name="Brinkac L."/>
            <person name="Sanka R."/>
            <person name="Adams M."/>
            <person name="Lau E."/>
            <person name="Sam S."/>
            <person name="Sreng N."/>
            <person name="Him V."/>
            <person name="Kerleguer A."/>
            <person name="Cheng S."/>
        </authorList>
    </citation>
    <scope>NUCLEOTIDE SEQUENCE [LARGE SCALE GENOMIC DNA]</scope>
    <source>
        <strain evidence="8">E861</strain>
    </source>
</reference>
<dbReference type="Proteomes" id="UP000093592">
    <property type="component" value="Unassembled WGS sequence"/>
</dbReference>
<dbReference type="PANTHER" id="PTHR23527">
    <property type="entry name" value="BLL3282 PROTEIN"/>
    <property type="match status" value="1"/>
</dbReference>
<feature type="transmembrane region" description="Helical" evidence="5">
    <location>
        <begin position="230"/>
        <end position="248"/>
    </location>
</feature>
<dbReference type="InterPro" id="IPR036259">
    <property type="entry name" value="MFS_trans_sf"/>
</dbReference>
<keyword evidence="4 5" id="KW-0472">Membrane</keyword>
<dbReference type="PROSITE" id="PS50850">
    <property type="entry name" value="MFS"/>
    <property type="match status" value="1"/>
</dbReference>
<keyword evidence="2 5" id="KW-0812">Transmembrane</keyword>
<feature type="transmembrane region" description="Helical" evidence="5">
    <location>
        <begin position="65"/>
        <end position="82"/>
    </location>
</feature>